<name>A0AAD5QZ18_PARTN</name>
<evidence type="ECO:0000313" key="1">
    <source>
        <dbReference type="EMBL" id="KAJ1366481.1"/>
    </source>
</evidence>
<protein>
    <submittedName>
        <fullName evidence="1">Uncharacterized protein</fullName>
    </submittedName>
</protein>
<accession>A0AAD5QZ18</accession>
<evidence type="ECO:0000313" key="2">
    <source>
        <dbReference type="Proteomes" id="UP001196413"/>
    </source>
</evidence>
<gene>
    <name evidence="1" type="ORF">KIN20_027157</name>
</gene>
<keyword evidence="2" id="KW-1185">Reference proteome</keyword>
<dbReference type="Proteomes" id="UP001196413">
    <property type="component" value="Unassembled WGS sequence"/>
</dbReference>
<sequence length="73" mass="8458">MEISYNKNTSRENIYIKAGPPPETPTWKTQKISRQKVWPGGSIKGSKLNELLAFQSIKFRCDHLRYAFLCILD</sequence>
<organism evidence="1 2">
    <name type="scientific">Parelaphostrongylus tenuis</name>
    <name type="common">Meningeal worm</name>
    <dbReference type="NCBI Taxonomy" id="148309"/>
    <lineage>
        <taxon>Eukaryota</taxon>
        <taxon>Metazoa</taxon>
        <taxon>Ecdysozoa</taxon>
        <taxon>Nematoda</taxon>
        <taxon>Chromadorea</taxon>
        <taxon>Rhabditida</taxon>
        <taxon>Rhabditina</taxon>
        <taxon>Rhabditomorpha</taxon>
        <taxon>Strongyloidea</taxon>
        <taxon>Metastrongylidae</taxon>
        <taxon>Parelaphostrongylus</taxon>
    </lineage>
</organism>
<proteinExistence type="predicted"/>
<dbReference type="AlphaFoldDB" id="A0AAD5QZ18"/>
<reference evidence="1" key="1">
    <citation type="submission" date="2021-06" db="EMBL/GenBank/DDBJ databases">
        <title>Parelaphostrongylus tenuis whole genome reference sequence.</title>
        <authorList>
            <person name="Garwood T.J."/>
            <person name="Larsen P.A."/>
            <person name="Fountain-Jones N.M."/>
            <person name="Garbe J.R."/>
            <person name="Macchietto M.G."/>
            <person name="Kania S.A."/>
            <person name="Gerhold R.W."/>
            <person name="Richards J.E."/>
            <person name="Wolf T.M."/>
        </authorList>
    </citation>
    <scope>NUCLEOTIDE SEQUENCE</scope>
    <source>
        <strain evidence="1">MNPRO001-30</strain>
        <tissue evidence="1">Meninges</tissue>
    </source>
</reference>
<comment type="caution">
    <text evidence="1">The sequence shown here is derived from an EMBL/GenBank/DDBJ whole genome shotgun (WGS) entry which is preliminary data.</text>
</comment>
<dbReference type="EMBL" id="JAHQIW010005562">
    <property type="protein sequence ID" value="KAJ1366481.1"/>
    <property type="molecule type" value="Genomic_DNA"/>
</dbReference>